<proteinExistence type="predicted"/>
<gene>
    <name evidence="1" type="ORF">EV138_6401</name>
</gene>
<sequence length="339" mass="35589">MTGVPITRTLLHTAGQRVAVEQSAAAVATVLAATGGGESGCDDVANLVLSLERSKERFDTSGCEPVTRGVWATGRHEAIIASAGGSGFSQLWSIDEDGLRVISRWTPSAKEAAAARLLPARHHALTGQVLVHYPALWLAMQQGLAPLHVSVVRIAGVAVLLAGPGGVGKSSLVSREMAAGGRATCDNLAACDGTIAYGLAEPIRLPAELTEPGGRRTYHGRREHGWETRLRSLRPELIVVLRRGLQPDPRLRPITESEATRAIVAGTYAAGELLRFWPIAAALAMATGCGPAHPPVQQVAATLAARLPCLELQLGRQPGAGLTELLHPYLDAVHSDSVS</sequence>
<organism evidence="1 2">
    <name type="scientific">Kribbella voronezhensis</name>
    <dbReference type="NCBI Taxonomy" id="2512212"/>
    <lineage>
        <taxon>Bacteria</taxon>
        <taxon>Bacillati</taxon>
        <taxon>Actinomycetota</taxon>
        <taxon>Actinomycetes</taxon>
        <taxon>Propionibacteriales</taxon>
        <taxon>Kribbellaceae</taxon>
        <taxon>Kribbella</taxon>
    </lineage>
</organism>
<name>A0A4R7SZF4_9ACTN</name>
<dbReference type="EMBL" id="SOCE01000002">
    <property type="protein sequence ID" value="TDU83937.1"/>
    <property type="molecule type" value="Genomic_DNA"/>
</dbReference>
<accession>A0A4R7SZF4</accession>
<reference evidence="1 2" key="1">
    <citation type="submission" date="2019-03" db="EMBL/GenBank/DDBJ databases">
        <title>Genomic Encyclopedia of Type Strains, Phase III (KMG-III): the genomes of soil and plant-associated and newly described type strains.</title>
        <authorList>
            <person name="Whitman W."/>
        </authorList>
    </citation>
    <scope>NUCLEOTIDE SEQUENCE [LARGE SCALE GENOMIC DNA]</scope>
    <source>
        <strain evidence="1 2">VKM Ac-2575</strain>
    </source>
</reference>
<dbReference type="OrthoDB" id="3808950at2"/>
<dbReference type="SUPFAM" id="SSF53795">
    <property type="entry name" value="PEP carboxykinase-like"/>
    <property type="match status" value="1"/>
</dbReference>
<evidence type="ECO:0000313" key="1">
    <source>
        <dbReference type="EMBL" id="TDU83937.1"/>
    </source>
</evidence>
<comment type="caution">
    <text evidence="1">The sequence shown here is derived from an EMBL/GenBank/DDBJ whole genome shotgun (WGS) entry which is preliminary data.</text>
</comment>
<evidence type="ECO:0008006" key="3">
    <source>
        <dbReference type="Google" id="ProtNLM"/>
    </source>
</evidence>
<protein>
    <recommendedName>
        <fullName evidence="3">Hpr(Ser) kinase/phosphatase</fullName>
    </recommendedName>
</protein>
<evidence type="ECO:0000313" key="2">
    <source>
        <dbReference type="Proteomes" id="UP000295151"/>
    </source>
</evidence>
<dbReference type="AlphaFoldDB" id="A0A4R7SZF4"/>
<dbReference type="Gene3D" id="3.40.50.300">
    <property type="entry name" value="P-loop containing nucleotide triphosphate hydrolases"/>
    <property type="match status" value="1"/>
</dbReference>
<keyword evidence="2" id="KW-1185">Reference proteome</keyword>
<dbReference type="Proteomes" id="UP000295151">
    <property type="component" value="Unassembled WGS sequence"/>
</dbReference>
<dbReference type="InterPro" id="IPR027417">
    <property type="entry name" value="P-loop_NTPase"/>
</dbReference>
<dbReference type="RefSeq" id="WP_133983528.1">
    <property type="nucleotide sequence ID" value="NZ_SOCE01000002.1"/>
</dbReference>